<evidence type="ECO:0000313" key="2">
    <source>
        <dbReference type="EMBL" id="MCQ0972069.1"/>
    </source>
</evidence>
<dbReference type="Proteomes" id="UP001203945">
    <property type="component" value="Unassembled WGS sequence"/>
</dbReference>
<evidence type="ECO:0000256" key="1">
    <source>
        <dbReference type="SAM" id="MobiDB-lite"/>
    </source>
</evidence>
<dbReference type="EMBL" id="JAKZEU010000008">
    <property type="protein sequence ID" value="MCQ0972069.1"/>
    <property type="molecule type" value="Genomic_DNA"/>
</dbReference>
<gene>
    <name evidence="2" type="ORF">MLD63_16745</name>
</gene>
<dbReference type="RefSeq" id="WP_255331072.1">
    <property type="nucleotide sequence ID" value="NZ_JAKZEU010000008.1"/>
</dbReference>
<proteinExistence type="predicted"/>
<organism evidence="2 3">
    <name type="scientific">Paracoccus albicereus</name>
    <dbReference type="NCBI Taxonomy" id="2922394"/>
    <lineage>
        <taxon>Bacteria</taxon>
        <taxon>Pseudomonadati</taxon>
        <taxon>Pseudomonadota</taxon>
        <taxon>Alphaproteobacteria</taxon>
        <taxon>Rhodobacterales</taxon>
        <taxon>Paracoccaceae</taxon>
        <taxon>Paracoccus</taxon>
    </lineage>
</organism>
<feature type="region of interest" description="Disordered" evidence="1">
    <location>
        <begin position="79"/>
        <end position="120"/>
    </location>
</feature>
<comment type="caution">
    <text evidence="2">The sequence shown here is derived from an EMBL/GenBank/DDBJ whole genome shotgun (WGS) entry which is preliminary data.</text>
</comment>
<sequence>MNEEEFEGRLLAHRRMLQLIVTALANTPSGERVQSLLRERTMFQDGQEDPGAVEAAGAGVELALADEFRLTVDGITGLAADEPPVRSAGPEAMQNPPAEWDRVDEASDESFPASDPPPHR</sequence>
<keyword evidence="3" id="KW-1185">Reference proteome</keyword>
<protein>
    <submittedName>
        <fullName evidence="2">Uncharacterized protein</fullName>
    </submittedName>
</protein>
<accession>A0ABT1MVC1</accession>
<evidence type="ECO:0000313" key="3">
    <source>
        <dbReference type="Proteomes" id="UP001203945"/>
    </source>
</evidence>
<name>A0ABT1MVC1_9RHOB</name>
<reference evidence="2 3" key="1">
    <citation type="submission" date="2022-03" db="EMBL/GenBank/DDBJ databases">
        <authorList>
            <person name="He Y."/>
        </authorList>
    </citation>
    <scope>NUCLEOTIDE SEQUENCE [LARGE SCALE GENOMIC DNA]</scope>
    <source>
        <strain evidence="2 3">TK19116</strain>
    </source>
</reference>